<feature type="transmembrane region" description="Helical" evidence="2">
    <location>
        <begin position="194"/>
        <end position="218"/>
    </location>
</feature>
<evidence type="ECO:0000313" key="4">
    <source>
        <dbReference type="EMBL" id="KAK7916473.1"/>
    </source>
</evidence>
<dbReference type="Proteomes" id="UP001460270">
    <property type="component" value="Unassembled WGS sequence"/>
</dbReference>
<keyword evidence="1" id="KW-0808">Transferase</keyword>
<gene>
    <name evidence="4" type="ORF">WMY93_012234</name>
</gene>
<dbReference type="CDD" id="cd04301">
    <property type="entry name" value="NAT_SF"/>
    <property type="match status" value="2"/>
</dbReference>
<dbReference type="Pfam" id="PF00583">
    <property type="entry name" value="Acetyltransf_1"/>
    <property type="match status" value="2"/>
</dbReference>
<dbReference type="AlphaFoldDB" id="A0AAW0PAY4"/>
<evidence type="ECO:0000313" key="5">
    <source>
        <dbReference type="Proteomes" id="UP001460270"/>
    </source>
</evidence>
<keyword evidence="5" id="KW-1185">Reference proteome</keyword>
<accession>A0AAW0PAY4</accession>
<dbReference type="SUPFAM" id="SSF55729">
    <property type="entry name" value="Acyl-CoA N-acyltransferases (Nat)"/>
    <property type="match status" value="2"/>
</dbReference>
<dbReference type="EMBL" id="JBBPFD010000008">
    <property type="protein sequence ID" value="KAK7916473.1"/>
    <property type="molecule type" value="Genomic_DNA"/>
</dbReference>
<dbReference type="InterPro" id="IPR050769">
    <property type="entry name" value="NAT_camello-type"/>
</dbReference>
<feature type="transmembrane region" description="Helical" evidence="2">
    <location>
        <begin position="224"/>
        <end position="246"/>
    </location>
</feature>
<dbReference type="PANTHER" id="PTHR13947">
    <property type="entry name" value="GNAT FAMILY N-ACETYLTRANSFERASE"/>
    <property type="match status" value="1"/>
</dbReference>
<dbReference type="PROSITE" id="PS51186">
    <property type="entry name" value="GNAT"/>
    <property type="match status" value="2"/>
</dbReference>
<protein>
    <recommendedName>
        <fullName evidence="3">N-acetyltransferase domain-containing protein</fullName>
    </recommendedName>
</protein>
<dbReference type="InterPro" id="IPR016181">
    <property type="entry name" value="Acyl_CoA_acyltransferase"/>
</dbReference>
<keyword evidence="2" id="KW-0472">Membrane</keyword>
<feature type="domain" description="N-acetyltransferase" evidence="3">
    <location>
        <begin position="36"/>
        <end position="178"/>
    </location>
</feature>
<reference evidence="5" key="1">
    <citation type="submission" date="2024-04" db="EMBL/GenBank/DDBJ databases">
        <title>Salinicola lusitanus LLJ914,a marine bacterium isolated from the Okinawa Trough.</title>
        <authorList>
            <person name="Li J."/>
        </authorList>
    </citation>
    <scope>NUCLEOTIDE SEQUENCE [LARGE SCALE GENOMIC DNA]</scope>
</reference>
<feature type="domain" description="N-acetyltransferase" evidence="3">
    <location>
        <begin position="234"/>
        <end position="387"/>
    </location>
</feature>
<evidence type="ECO:0000256" key="2">
    <source>
        <dbReference type="SAM" id="Phobius"/>
    </source>
</evidence>
<proteinExistence type="predicted"/>
<organism evidence="4 5">
    <name type="scientific">Mugilogobius chulae</name>
    <name type="common">yellowstripe goby</name>
    <dbReference type="NCBI Taxonomy" id="88201"/>
    <lineage>
        <taxon>Eukaryota</taxon>
        <taxon>Metazoa</taxon>
        <taxon>Chordata</taxon>
        <taxon>Craniata</taxon>
        <taxon>Vertebrata</taxon>
        <taxon>Euteleostomi</taxon>
        <taxon>Actinopterygii</taxon>
        <taxon>Neopterygii</taxon>
        <taxon>Teleostei</taxon>
        <taxon>Neoteleostei</taxon>
        <taxon>Acanthomorphata</taxon>
        <taxon>Gobiaria</taxon>
        <taxon>Gobiiformes</taxon>
        <taxon>Gobioidei</taxon>
        <taxon>Gobiidae</taxon>
        <taxon>Gobionellinae</taxon>
        <taxon>Mugilogobius</taxon>
    </lineage>
</organism>
<dbReference type="InterPro" id="IPR000182">
    <property type="entry name" value="GNAT_dom"/>
</dbReference>
<name>A0AAW0PAY4_9GOBI</name>
<dbReference type="GO" id="GO:0008080">
    <property type="term" value="F:N-acetyltransferase activity"/>
    <property type="evidence" value="ECO:0007669"/>
    <property type="project" value="InterPro"/>
</dbReference>
<keyword evidence="2" id="KW-1133">Transmembrane helix</keyword>
<sequence length="387" mass="43134">MSSPLYLTITTSLCAAGYFLGSWLGAVLLSGLWVSVVYYCCHEIYAGYVRNRLQTDMRDIPGNFMSRPGDCFWVAEAEVEGRAQVLGTVAVVEREDGAERFGELFRMIISPTCRRLGLGLRLTQTVVDFCKERGFTKVVLETSSAQTAAVALFSSGHIVEFVIMMLVIREYEASDKDPVCELFSVGIKEHIRPCFYNAMSSPLYLTITTSLCAAGYFLGSWLGAVLLSGLWVSVVYYCCHEIYAGYVRNRLQTDMRDIPGNFMSRPGDCFWVAEAEVEGRAQVLGTVAVVEREDGAERFGELFRMIIFPTCRRLGLGLRLTQTVVDFCKERGFTKVVLETSSAQTAAVALYKKVGFCLVTAKRRAETPLLFPLLARVSVLTMEKHIQ</sequence>
<keyword evidence="2" id="KW-0812">Transmembrane</keyword>
<evidence type="ECO:0000256" key="1">
    <source>
        <dbReference type="ARBA" id="ARBA00022679"/>
    </source>
</evidence>
<dbReference type="PANTHER" id="PTHR13947:SF58">
    <property type="entry name" value="8B (PUTATIVE,_PSEUDO-RELATED"/>
    <property type="match status" value="1"/>
</dbReference>
<evidence type="ECO:0000259" key="3">
    <source>
        <dbReference type="PROSITE" id="PS51186"/>
    </source>
</evidence>
<feature type="transmembrane region" description="Helical" evidence="2">
    <location>
        <begin position="20"/>
        <end position="41"/>
    </location>
</feature>
<comment type="caution">
    <text evidence="4">The sequence shown here is derived from an EMBL/GenBank/DDBJ whole genome shotgun (WGS) entry which is preliminary data.</text>
</comment>
<dbReference type="Gene3D" id="3.40.630.30">
    <property type="match status" value="2"/>
</dbReference>